<dbReference type="CDD" id="cd20008">
    <property type="entry name" value="PBP1_ABC_sugar_binding-like"/>
    <property type="match status" value="1"/>
</dbReference>
<dbReference type="SUPFAM" id="SSF53822">
    <property type="entry name" value="Periplasmic binding protein-like I"/>
    <property type="match status" value="1"/>
</dbReference>
<dbReference type="AlphaFoldDB" id="A0A8A7KP88"/>
<dbReference type="PANTHER" id="PTHR46847:SF1">
    <property type="entry name" value="D-ALLOSE-BINDING PERIPLASMIC PROTEIN-RELATED"/>
    <property type="match status" value="1"/>
</dbReference>
<reference evidence="6" key="1">
    <citation type="submission" date="2019-12" db="EMBL/GenBank/DDBJ databases">
        <authorList>
            <person name="zhang j."/>
            <person name="sun C.M."/>
        </authorList>
    </citation>
    <scope>NUCLEOTIDE SEQUENCE</scope>
    <source>
        <strain evidence="6">NS-1</strain>
    </source>
</reference>
<evidence type="ECO:0000313" key="7">
    <source>
        <dbReference type="Proteomes" id="UP000665020"/>
    </source>
</evidence>
<proteinExistence type="inferred from homology"/>
<evidence type="ECO:0000256" key="1">
    <source>
        <dbReference type="ARBA" id="ARBA00004196"/>
    </source>
</evidence>
<evidence type="ECO:0000256" key="4">
    <source>
        <dbReference type="SAM" id="SignalP"/>
    </source>
</evidence>
<evidence type="ECO:0000256" key="2">
    <source>
        <dbReference type="ARBA" id="ARBA00007639"/>
    </source>
</evidence>
<evidence type="ECO:0000313" key="6">
    <source>
        <dbReference type="EMBL" id="QTL99622.1"/>
    </source>
</evidence>
<dbReference type="Proteomes" id="UP000665020">
    <property type="component" value="Chromosome"/>
</dbReference>
<comment type="similarity">
    <text evidence="2">Belongs to the bacterial solute-binding protein 2 family.</text>
</comment>
<gene>
    <name evidence="6" type="ORF">GM661_17515</name>
</gene>
<dbReference type="PANTHER" id="PTHR46847">
    <property type="entry name" value="D-ALLOSE-BINDING PERIPLASMIC PROTEIN-RELATED"/>
    <property type="match status" value="1"/>
</dbReference>
<feature type="chain" id="PRO_5032855814" evidence="4">
    <location>
        <begin position="25"/>
        <end position="316"/>
    </location>
</feature>
<feature type="domain" description="Periplasmic binding protein" evidence="5">
    <location>
        <begin position="29"/>
        <end position="285"/>
    </location>
</feature>
<dbReference type="Pfam" id="PF13407">
    <property type="entry name" value="Peripla_BP_4"/>
    <property type="match status" value="1"/>
</dbReference>
<dbReference type="Gene3D" id="3.40.50.2300">
    <property type="match status" value="2"/>
</dbReference>
<sequence>MSKRNLIVSLLLVLVLAVSGHVLAGKPTILVSPKGTDSPYWLVVKAGAEAAAEEFGANIVWQGPQKETDIAKQVNVIENNVIKNVDAIVMAATDANALVPPLKKAQNKGIPVITIDSGVADDSVVMAHVSTDNEKAAMKAADILAILTGEEGEVGVIPFVAGAATSMARENGFKDGLEKYPGLEVVATQYSQADIATAMQVTENMLTANPNLKAIFAANLPGGVGAGRALKSRGLEDDVVLVSFDSGDTLIKQLKEGSVDALVVQRPYQMGYLGVQYAIKAINGEDIPEFVDTGSIVATRSNLNDPVVHKVLFPNE</sequence>
<dbReference type="EMBL" id="CP046640">
    <property type="protein sequence ID" value="QTL99622.1"/>
    <property type="molecule type" value="Genomic_DNA"/>
</dbReference>
<name>A0A8A7KP88_9FIRM</name>
<dbReference type="GO" id="GO:0030313">
    <property type="term" value="C:cell envelope"/>
    <property type="evidence" value="ECO:0007669"/>
    <property type="project" value="UniProtKB-SubCell"/>
</dbReference>
<keyword evidence="7" id="KW-1185">Reference proteome</keyword>
<organism evidence="6 7">
    <name type="scientific">Iocasia fonsfrigidae</name>
    <dbReference type="NCBI Taxonomy" id="2682810"/>
    <lineage>
        <taxon>Bacteria</taxon>
        <taxon>Bacillati</taxon>
        <taxon>Bacillota</taxon>
        <taxon>Clostridia</taxon>
        <taxon>Halanaerobiales</taxon>
        <taxon>Halanaerobiaceae</taxon>
        <taxon>Iocasia</taxon>
    </lineage>
</organism>
<dbReference type="GO" id="GO:0030246">
    <property type="term" value="F:carbohydrate binding"/>
    <property type="evidence" value="ECO:0007669"/>
    <property type="project" value="UniProtKB-ARBA"/>
</dbReference>
<evidence type="ECO:0000259" key="5">
    <source>
        <dbReference type="Pfam" id="PF13407"/>
    </source>
</evidence>
<dbReference type="KEGG" id="ifn:GM661_17515"/>
<feature type="signal peptide" evidence="4">
    <location>
        <begin position="1"/>
        <end position="24"/>
    </location>
</feature>
<protein>
    <submittedName>
        <fullName evidence="6">Substrate-binding domain-containing protein</fullName>
    </submittedName>
</protein>
<comment type="subcellular location">
    <subcellularLocation>
        <location evidence="1">Cell envelope</location>
    </subcellularLocation>
</comment>
<accession>A0A8A7KP88</accession>
<dbReference type="InterPro" id="IPR025997">
    <property type="entry name" value="SBP_2_dom"/>
</dbReference>
<keyword evidence="3 4" id="KW-0732">Signal</keyword>
<dbReference type="RefSeq" id="WP_230867954.1">
    <property type="nucleotide sequence ID" value="NZ_CP046640.1"/>
</dbReference>
<dbReference type="InterPro" id="IPR028082">
    <property type="entry name" value="Peripla_BP_I"/>
</dbReference>
<evidence type="ECO:0000256" key="3">
    <source>
        <dbReference type="ARBA" id="ARBA00022729"/>
    </source>
</evidence>